<gene>
    <name evidence="4" type="ORF">DMA12_27060</name>
</gene>
<feature type="domain" description="Flavin reductase like" evidence="3">
    <location>
        <begin position="22"/>
        <end position="165"/>
    </location>
</feature>
<sequence length="169" mass="18202">MVTEEIAMAVGPNASRELRDAYGHTASGVVAVCGLVDGKPVGMVASSFVPVSLDPPLVSFCAMRTSRTWSVLRAARGLGVSVLGENHGDLCRQLSAPAGDRFAGIRWEAGESGAIFLHETALWLECSLEAEVDAGDHVIALLRLRRVTPFPRIRPLVFHRGRFERLAPV</sequence>
<dbReference type="Proteomes" id="UP000286716">
    <property type="component" value="Unassembled WGS sequence"/>
</dbReference>
<dbReference type="InterPro" id="IPR012349">
    <property type="entry name" value="Split_barrel_FMN-bd"/>
</dbReference>
<dbReference type="GO" id="GO:0042602">
    <property type="term" value="F:riboflavin reductase (NADPH) activity"/>
    <property type="evidence" value="ECO:0007669"/>
    <property type="project" value="TreeGrafter"/>
</dbReference>
<comment type="similarity">
    <text evidence="1">Belongs to the non-flavoprotein flavin reductase family.</text>
</comment>
<organism evidence="4 5">
    <name type="scientific">Amycolatopsis balhimycina DSM 5908</name>
    <dbReference type="NCBI Taxonomy" id="1081091"/>
    <lineage>
        <taxon>Bacteria</taxon>
        <taxon>Bacillati</taxon>
        <taxon>Actinomycetota</taxon>
        <taxon>Actinomycetes</taxon>
        <taxon>Pseudonocardiales</taxon>
        <taxon>Pseudonocardiaceae</taxon>
        <taxon>Amycolatopsis</taxon>
    </lineage>
</organism>
<dbReference type="InterPro" id="IPR002563">
    <property type="entry name" value="Flavin_Rdtase-like_dom"/>
</dbReference>
<name>A0A428WB77_AMYBA</name>
<dbReference type="OrthoDB" id="9792858at2"/>
<accession>A0A428WB77</accession>
<dbReference type="PANTHER" id="PTHR30466">
    <property type="entry name" value="FLAVIN REDUCTASE"/>
    <property type="match status" value="1"/>
</dbReference>
<keyword evidence="2" id="KW-0560">Oxidoreductase</keyword>
<protein>
    <submittedName>
        <fullName evidence="4">Flavin reductase</fullName>
    </submittedName>
</protein>
<dbReference type="AlphaFoldDB" id="A0A428WB77"/>
<dbReference type="EMBL" id="QHHU01000040">
    <property type="protein sequence ID" value="RSM40346.1"/>
    <property type="molecule type" value="Genomic_DNA"/>
</dbReference>
<keyword evidence="5" id="KW-1185">Reference proteome</keyword>
<proteinExistence type="inferred from homology"/>
<comment type="caution">
    <text evidence="4">The sequence shown here is derived from an EMBL/GenBank/DDBJ whole genome shotgun (WGS) entry which is preliminary data.</text>
</comment>
<reference evidence="4 5" key="1">
    <citation type="submission" date="2018-05" db="EMBL/GenBank/DDBJ databases">
        <title>Evolution of GPA BGCs.</title>
        <authorList>
            <person name="Waglechner N."/>
            <person name="Wright G.D."/>
        </authorList>
    </citation>
    <scope>NUCLEOTIDE SEQUENCE [LARGE SCALE GENOMIC DNA]</scope>
    <source>
        <strain evidence="4 5">DSM 5908</strain>
    </source>
</reference>
<dbReference type="Gene3D" id="2.30.110.10">
    <property type="entry name" value="Electron Transport, Fmn-binding Protein, Chain A"/>
    <property type="match status" value="1"/>
</dbReference>
<dbReference type="SMART" id="SM00903">
    <property type="entry name" value="Flavin_Reduct"/>
    <property type="match status" value="1"/>
</dbReference>
<dbReference type="PANTHER" id="PTHR30466:SF11">
    <property type="entry name" value="FLAVIN-DEPENDENT MONOOXYGENASE, REDUCTASE SUBUNIT HSAB"/>
    <property type="match status" value="1"/>
</dbReference>
<dbReference type="SUPFAM" id="SSF50475">
    <property type="entry name" value="FMN-binding split barrel"/>
    <property type="match status" value="1"/>
</dbReference>
<dbReference type="Pfam" id="PF01613">
    <property type="entry name" value="Flavin_Reduct"/>
    <property type="match status" value="1"/>
</dbReference>
<evidence type="ECO:0000256" key="1">
    <source>
        <dbReference type="ARBA" id="ARBA00008898"/>
    </source>
</evidence>
<evidence type="ECO:0000313" key="5">
    <source>
        <dbReference type="Proteomes" id="UP000286716"/>
    </source>
</evidence>
<dbReference type="GO" id="GO:0010181">
    <property type="term" value="F:FMN binding"/>
    <property type="evidence" value="ECO:0007669"/>
    <property type="project" value="InterPro"/>
</dbReference>
<evidence type="ECO:0000313" key="4">
    <source>
        <dbReference type="EMBL" id="RSM40346.1"/>
    </source>
</evidence>
<evidence type="ECO:0000256" key="2">
    <source>
        <dbReference type="ARBA" id="ARBA00023002"/>
    </source>
</evidence>
<dbReference type="InterPro" id="IPR050268">
    <property type="entry name" value="NADH-dep_flavin_reductase"/>
</dbReference>
<evidence type="ECO:0000259" key="3">
    <source>
        <dbReference type="SMART" id="SM00903"/>
    </source>
</evidence>